<dbReference type="GO" id="GO:0016020">
    <property type="term" value="C:membrane"/>
    <property type="evidence" value="ECO:0007669"/>
    <property type="project" value="UniProtKB-SubCell"/>
</dbReference>
<comment type="subcellular location">
    <subcellularLocation>
        <location evidence="1">Membrane</location>
    </subcellularLocation>
</comment>
<accession>A0A401Q4H8</accession>
<evidence type="ECO:0000313" key="9">
    <source>
        <dbReference type="Proteomes" id="UP000288216"/>
    </source>
</evidence>
<reference evidence="8 9" key="1">
    <citation type="journal article" date="2018" name="Nat. Ecol. Evol.">
        <title>Shark genomes provide insights into elasmobranch evolution and the origin of vertebrates.</title>
        <authorList>
            <person name="Hara Y"/>
            <person name="Yamaguchi K"/>
            <person name="Onimaru K"/>
            <person name="Kadota M"/>
            <person name="Koyanagi M"/>
            <person name="Keeley SD"/>
            <person name="Tatsumi K"/>
            <person name="Tanaka K"/>
            <person name="Motone F"/>
            <person name="Kageyama Y"/>
            <person name="Nozu R"/>
            <person name="Adachi N"/>
            <person name="Nishimura O"/>
            <person name="Nakagawa R"/>
            <person name="Tanegashima C"/>
            <person name="Kiyatake I"/>
            <person name="Matsumoto R"/>
            <person name="Murakumo K"/>
            <person name="Nishida K"/>
            <person name="Terakita A"/>
            <person name="Kuratani S"/>
            <person name="Sato K"/>
            <person name="Hyodo S Kuraku.S."/>
        </authorList>
    </citation>
    <scope>NUCLEOTIDE SEQUENCE [LARGE SCALE GENOMIC DNA]</scope>
</reference>
<comment type="caution">
    <text evidence="8">The sequence shown here is derived from an EMBL/GenBank/DDBJ whole genome shotgun (WGS) entry which is preliminary data.</text>
</comment>
<dbReference type="InterPro" id="IPR002159">
    <property type="entry name" value="CD36_fam"/>
</dbReference>
<keyword evidence="3 7" id="KW-0812">Transmembrane</keyword>
<keyword evidence="4 7" id="KW-1133">Transmembrane helix</keyword>
<dbReference type="Pfam" id="PF01130">
    <property type="entry name" value="CD36"/>
    <property type="match status" value="1"/>
</dbReference>
<dbReference type="EMBL" id="BFAA01009574">
    <property type="protein sequence ID" value="GCB80275.1"/>
    <property type="molecule type" value="Genomic_DNA"/>
</dbReference>
<feature type="transmembrane region" description="Helical" evidence="7">
    <location>
        <begin position="160"/>
        <end position="184"/>
    </location>
</feature>
<dbReference type="OMA" id="PLRMITE"/>
<dbReference type="PANTHER" id="PTHR11923">
    <property type="entry name" value="SCAVENGER RECEPTOR CLASS B TYPE-1 SR-B1"/>
    <property type="match status" value="1"/>
</dbReference>
<evidence type="ECO:0000256" key="3">
    <source>
        <dbReference type="ARBA" id="ARBA00022692"/>
    </source>
</evidence>
<proteinExistence type="inferred from homology"/>
<name>A0A401Q4H8_SCYTO</name>
<evidence type="ECO:0000256" key="2">
    <source>
        <dbReference type="ARBA" id="ARBA00010532"/>
    </source>
</evidence>
<dbReference type="OrthoDB" id="514335at2759"/>
<evidence type="ECO:0000256" key="6">
    <source>
        <dbReference type="ARBA" id="ARBA00023180"/>
    </source>
</evidence>
<evidence type="ECO:0000313" key="8">
    <source>
        <dbReference type="EMBL" id="GCB80275.1"/>
    </source>
</evidence>
<evidence type="ECO:0000256" key="4">
    <source>
        <dbReference type="ARBA" id="ARBA00022989"/>
    </source>
</evidence>
<dbReference type="PRINTS" id="PR01609">
    <property type="entry name" value="CD36FAMILY"/>
</dbReference>
<keyword evidence="9" id="KW-1185">Reference proteome</keyword>
<gene>
    <name evidence="8" type="ORF">scyTo_0016146</name>
</gene>
<dbReference type="AlphaFoldDB" id="A0A401Q4H8"/>
<evidence type="ECO:0000256" key="7">
    <source>
        <dbReference type="SAM" id="Phobius"/>
    </source>
</evidence>
<comment type="similarity">
    <text evidence="2">Belongs to the CD36 family.</text>
</comment>
<keyword evidence="5 7" id="KW-0472">Membrane</keyword>
<keyword evidence="6" id="KW-0325">Glycoprotein</keyword>
<dbReference type="PANTHER" id="PTHR11923:SF51">
    <property type="entry name" value="LYSOSOME MEMBRANE PROTEIN 2"/>
    <property type="match status" value="1"/>
</dbReference>
<evidence type="ECO:0000256" key="1">
    <source>
        <dbReference type="ARBA" id="ARBA00004370"/>
    </source>
</evidence>
<dbReference type="GO" id="GO:0005044">
    <property type="term" value="F:scavenger receptor activity"/>
    <property type="evidence" value="ECO:0007669"/>
    <property type="project" value="TreeGrafter"/>
</dbReference>
<dbReference type="Proteomes" id="UP000288216">
    <property type="component" value="Unassembled WGS sequence"/>
</dbReference>
<dbReference type="STRING" id="75743.A0A401Q4H8"/>
<evidence type="ECO:0000256" key="5">
    <source>
        <dbReference type="ARBA" id="ARBA00023136"/>
    </source>
</evidence>
<dbReference type="GO" id="GO:0005737">
    <property type="term" value="C:cytoplasm"/>
    <property type="evidence" value="ECO:0007669"/>
    <property type="project" value="TreeGrafter"/>
</dbReference>
<sequence length="205" mass="22695">SFYLTFEKELEVQGINAYRFVLPKEAFANDHPTGCCPDGICSLSGVLNISVCRQGAPVLISSPHFYNGDPELAKAVGGMNPNMEAHQTFVDIEPMTGIPVRAAKRMQINLHVESVKYIVQTGQMRTVILPVLFINEKAVIDDKLAAKLKAALCKLNVATYIPYIFLSIGILLCLTSLIMAFVAWRRIENKGFAPVILNLPHVERH</sequence>
<protein>
    <submittedName>
        <fullName evidence="8">Uncharacterized protein</fullName>
    </submittedName>
</protein>
<feature type="non-terminal residue" evidence="8">
    <location>
        <position position="1"/>
    </location>
</feature>
<organism evidence="8 9">
    <name type="scientific">Scyliorhinus torazame</name>
    <name type="common">Cloudy catshark</name>
    <name type="synonym">Catulus torazame</name>
    <dbReference type="NCBI Taxonomy" id="75743"/>
    <lineage>
        <taxon>Eukaryota</taxon>
        <taxon>Metazoa</taxon>
        <taxon>Chordata</taxon>
        <taxon>Craniata</taxon>
        <taxon>Vertebrata</taxon>
        <taxon>Chondrichthyes</taxon>
        <taxon>Elasmobranchii</taxon>
        <taxon>Galeomorphii</taxon>
        <taxon>Galeoidea</taxon>
        <taxon>Carcharhiniformes</taxon>
        <taxon>Scyliorhinidae</taxon>
        <taxon>Scyliorhinus</taxon>
    </lineage>
</organism>